<dbReference type="SUPFAM" id="SSF48498">
    <property type="entry name" value="Tetracyclin repressor-like, C-terminal domain"/>
    <property type="match status" value="1"/>
</dbReference>
<dbReference type="PRINTS" id="PR00455">
    <property type="entry name" value="HTHTETR"/>
</dbReference>
<feature type="domain" description="HTH tetR-type" evidence="3">
    <location>
        <begin position="9"/>
        <end position="69"/>
    </location>
</feature>
<dbReference type="Pfam" id="PF00440">
    <property type="entry name" value="TetR_N"/>
    <property type="match status" value="1"/>
</dbReference>
<dbReference type="PANTHER" id="PTHR30055:SF196">
    <property type="entry name" value="HTH-TYPE TRANSCRIPTIONAL REGULATOR RUTR"/>
    <property type="match status" value="1"/>
</dbReference>
<dbReference type="RefSeq" id="WP_289840205.1">
    <property type="nucleotide sequence ID" value="NZ_JAUEDL010000069.1"/>
</dbReference>
<dbReference type="InterPro" id="IPR001647">
    <property type="entry name" value="HTH_TetR"/>
</dbReference>
<feature type="DNA-binding region" description="H-T-H motif" evidence="2">
    <location>
        <begin position="32"/>
        <end position="51"/>
    </location>
</feature>
<accession>A0ABT7XV43</accession>
<dbReference type="Proteomes" id="UP001168540">
    <property type="component" value="Unassembled WGS sequence"/>
</dbReference>
<evidence type="ECO:0000259" key="3">
    <source>
        <dbReference type="PROSITE" id="PS50977"/>
    </source>
</evidence>
<dbReference type="Gene3D" id="1.10.357.10">
    <property type="entry name" value="Tetracycline Repressor, domain 2"/>
    <property type="match status" value="1"/>
</dbReference>
<keyword evidence="1 2" id="KW-0238">DNA-binding</keyword>
<dbReference type="EMBL" id="JAUEDK010000082">
    <property type="protein sequence ID" value="MDN0077667.1"/>
    <property type="molecule type" value="Genomic_DNA"/>
</dbReference>
<dbReference type="Pfam" id="PF08362">
    <property type="entry name" value="TetR_C_3"/>
    <property type="match status" value="1"/>
</dbReference>
<dbReference type="SUPFAM" id="SSF46689">
    <property type="entry name" value="Homeodomain-like"/>
    <property type="match status" value="1"/>
</dbReference>
<name>A0ABT7XV43_9NEIS</name>
<dbReference type="InterPro" id="IPR050109">
    <property type="entry name" value="HTH-type_TetR-like_transc_reg"/>
</dbReference>
<dbReference type="PANTHER" id="PTHR30055">
    <property type="entry name" value="HTH-TYPE TRANSCRIPTIONAL REGULATOR RUTR"/>
    <property type="match status" value="1"/>
</dbReference>
<evidence type="ECO:0000313" key="4">
    <source>
        <dbReference type="EMBL" id="MDN0077667.1"/>
    </source>
</evidence>
<dbReference type="InterPro" id="IPR009057">
    <property type="entry name" value="Homeodomain-like_sf"/>
</dbReference>
<comment type="caution">
    <text evidence="4">The sequence shown here is derived from an EMBL/GenBank/DDBJ whole genome shotgun (WGS) entry which is preliminary data.</text>
</comment>
<protein>
    <submittedName>
        <fullName evidence="4">TetR/AcrR family transcriptional regulator</fullName>
    </submittedName>
</protein>
<dbReference type="InterPro" id="IPR036271">
    <property type="entry name" value="Tet_transcr_reg_TetR-rel_C_sf"/>
</dbReference>
<evidence type="ECO:0000256" key="1">
    <source>
        <dbReference type="ARBA" id="ARBA00023125"/>
    </source>
</evidence>
<dbReference type="Gene3D" id="1.10.10.60">
    <property type="entry name" value="Homeodomain-like"/>
    <property type="match status" value="1"/>
</dbReference>
<keyword evidence="5" id="KW-1185">Reference proteome</keyword>
<sequence length="206" mass="23109">MTNAIQVKNNPVLTLLNSAEAVFAKKGLAGSTTAEIAKLAGMPKATLHYHFRTKEALYLQVLQSIFTEWYQAAASFDEEDDPAKAIAGYVRSKMEMSWRRPNGSKVWAQEIISGAPHLRALLQGEVKPWMEGRAAKIRTWVEADRIAPVQPEILLFMIWAVTQHYADFEAQIRLLTDQKRLGKSWFTEAIEQVVSLVLRSVGLGPN</sequence>
<evidence type="ECO:0000313" key="5">
    <source>
        <dbReference type="Proteomes" id="UP001168540"/>
    </source>
</evidence>
<organism evidence="4 5">
    <name type="scientific">Crenobacter oryzisoli</name>
    <dbReference type="NCBI Taxonomy" id="3056844"/>
    <lineage>
        <taxon>Bacteria</taxon>
        <taxon>Pseudomonadati</taxon>
        <taxon>Pseudomonadota</taxon>
        <taxon>Betaproteobacteria</taxon>
        <taxon>Neisseriales</taxon>
        <taxon>Neisseriaceae</taxon>
        <taxon>Crenobacter</taxon>
    </lineage>
</organism>
<evidence type="ECO:0000256" key="2">
    <source>
        <dbReference type="PROSITE-ProRule" id="PRU00335"/>
    </source>
</evidence>
<dbReference type="InterPro" id="IPR013573">
    <property type="entry name" value="Tscrpt_reg_YcdC_C"/>
</dbReference>
<proteinExistence type="predicted"/>
<gene>
    <name evidence="4" type="ORF">QU481_22890</name>
</gene>
<dbReference type="PROSITE" id="PS50977">
    <property type="entry name" value="HTH_TETR_2"/>
    <property type="match status" value="1"/>
</dbReference>
<reference evidence="4" key="1">
    <citation type="submission" date="2023-06" db="EMBL/GenBank/DDBJ databases">
        <authorList>
            <person name="Zhang S."/>
        </authorList>
    </citation>
    <scope>NUCLEOTIDE SEQUENCE</scope>
    <source>
        <strain evidence="4">SG2303</strain>
    </source>
</reference>